<reference evidence="2 3" key="1">
    <citation type="submission" date="2018-08" db="EMBL/GenBank/DDBJ databases">
        <title>A genome reference for cultivated species of the human gut microbiota.</title>
        <authorList>
            <person name="Zou Y."/>
            <person name="Xue W."/>
            <person name="Luo G."/>
        </authorList>
    </citation>
    <scope>NUCLEOTIDE SEQUENCE [LARGE SCALE GENOMIC DNA]</scope>
    <source>
        <strain evidence="2 3">AM40-30BH</strain>
    </source>
</reference>
<gene>
    <name evidence="2" type="ORF">DW888_05275</name>
</gene>
<comment type="caution">
    <text evidence="2">The sequence shown here is derived from an EMBL/GenBank/DDBJ whole genome shotgun (WGS) entry which is preliminary data.</text>
</comment>
<organism evidence="2 3">
    <name type="scientific">Bacteroides nordii</name>
    <dbReference type="NCBI Taxonomy" id="291645"/>
    <lineage>
        <taxon>Bacteria</taxon>
        <taxon>Pseudomonadati</taxon>
        <taxon>Bacteroidota</taxon>
        <taxon>Bacteroidia</taxon>
        <taxon>Bacteroidales</taxon>
        <taxon>Bacteroidaceae</taxon>
        <taxon>Bacteroides</taxon>
    </lineage>
</organism>
<evidence type="ECO:0000256" key="1">
    <source>
        <dbReference type="SAM" id="SignalP"/>
    </source>
</evidence>
<evidence type="ECO:0008006" key="4">
    <source>
        <dbReference type="Google" id="ProtNLM"/>
    </source>
</evidence>
<protein>
    <recommendedName>
        <fullName evidence="4">T9SS C-terminal target domain-containing protein</fullName>
    </recommendedName>
</protein>
<keyword evidence="1" id="KW-0732">Signal</keyword>
<dbReference type="EMBL" id="QSGO01000003">
    <property type="protein sequence ID" value="RHB36969.1"/>
    <property type="molecule type" value="Genomic_DNA"/>
</dbReference>
<dbReference type="AlphaFoldDB" id="A0A413VTS7"/>
<feature type="chain" id="PRO_5019396590" description="T9SS C-terminal target domain-containing protein" evidence="1">
    <location>
        <begin position="22"/>
        <end position="479"/>
    </location>
</feature>
<evidence type="ECO:0000313" key="2">
    <source>
        <dbReference type="EMBL" id="RHB36969.1"/>
    </source>
</evidence>
<dbReference type="InterPro" id="IPR011047">
    <property type="entry name" value="Quinoprotein_ADH-like_sf"/>
</dbReference>
<accession>A0A413VTS7</accession>
<evidence type="ECO:0000313" key="3">
    <source>
        <dbReference type="Proteomes" id="UP000284379"/>
    </source>
</evidence>
<name>A0A413VTS7_9BACE</name>
<proteinExistence type="predicted"/>
<dbReference type="RefSeq" id="WP_122201018.1">
    <property type="nucleotide sequence ID" value="NZ_CABJFV010000003.1"/>
</dbReference>
<dbReference type="SUPFAM" id="SSF50998">
    <property type="entry name" value="Quinoprotein alcohol dehydrogenase-like"/>
    <property type="match status" value="1"/>
</dbReference>
<dbReference type="PROSITE" id="PS51257">
    <property type="entry name" value="PROKAR_LIPOPROTEIN"/>
    <property type="match status" value="1"/>
</dbReference>
<sequence>MKTKITSFLVLAAACSLSLSAQSKDDFTSKKLFEVSDVTFPSDGWPALFSDNSMRGVAVYGNDLYIPVRNSTMGGNFVCRLDATTGEFVSKLSLKGSDGKEVVTGGLFVINDIAVSSDGAVFVSNMTTDARSQKWDKTNEKWVDMAGTVPFKVYKYTNANANPELFLSFDPVKQEATMGTAKTNAFRMGDSFTFSGTSQSGKFLTGIDNLRERCYEWTITDGVVDPNPLVVAFQNSLPEEGSDIYGALDPKFGGYGRFYAGFDEGTYIERSRDEGNFLRVFKHDATSKGWSYNVLEQGIQLNDMRFGSGNSAYPFEFNGHRYLAMVDFGVAQKGMSDAQGVIIDVTSWTNPIEVFRTATMGDDYNNGTTGVAVWKNATGFNVYFLSPNGLYGYALTSTKLVGVVNNTIDKQELFVTTDPASRKVIFSEFVDKVRVYQVQSGIEVRNAANIKELQLSDKGAYILNVVQKDGRVVNKRVIL</sequence>
<feature type="signal peptide" evidence="1">
    <location>
        <begin position="1"/>
        <end position="21"/>
    </location>
</feature>
<dbReference type="Proteomes" id="UP000284379">
    <property type="component" value="Unassembled WGS sequence"/>
</dbReference>